<dbReference type="RefSeq" id="WP_020448848.1">
    <property type="nucleotide sequence ID" value="NZ_LR698974.1"/>
</dbReference>
<gene>
    <name evidence="1" type="ORF">A3207_00740</name>
</gene>
<reference evidence="1" key="1">
    <citation type="submission" date="2016-03" db="EMBL/GenBank/DDBJ databases">
        <authorList>
            <person name="Borrel G."/>
            <person name="Mccann A."/>
            <person name="O'Toole P.W."/>
        </authorList>
    </citation>
    <scope>NUCLEOTIDE SEQUENCE</scope>
    <source>
        <strain evidence="1">183</strain>
    </source>
</reference>
<accession>A0A8J8TF71</accession>
<comment type="caution">
    <text evidence="1">The sequence shown here is derived from an EMBL/GenBank/DDBJ whole genome shotgun (WGS) entry which is preliminary data.</text>
</comment>
<dbReference type="PANTHER" id="PTHR39327:SF1">
    <property type="entry name" value="BLR5470 PROTEIN"/>
    <property type="match status" value="1"/>
</dbReference>
<dbReference type="Proteomes" id="UP000752814">
    <property type="component" value="Unassembled WGS sequence"/>
</dbReference>
<evidence type="ECO:0000313" key="2">
    <source>
        <dbReference type="Proteomes" id="UP000752814"/>
    </source>
</evidence>
<evidence type="ECO:0000313" key="1">
    <source>
        <dbReference type="EMBL" id="TQS84603.1"/>
    </source>
</evidence>
<sequence>MKAAAAVAVIAVLATAFFLQADDAGQQEIKTDTGIEETLVSHTYSWVYERERYVLTAEFSQSEYLAARAENRGTVTLSSYADYIDCRSVSALAESLAEYTDDTPAFILSFVQSLEYIDDYESTGYQEYPKYPIETLVDGGGDCEDVAALYSSLMGALGYDTALIYIPTSATTAHMVSGIAGDFTGAGLYDSSRTKYFIAECTARWEIGDVPQGVVFDPELCLVLKGGHTLASDKIVSTNHLPIDITELREDLISAGGMR</sequence>
<name>A0A8J8TF71_9ARCH</name>
<evidence type="ECO:0008006" key="3">
    <source>
        <dbReference type="Google" id="ProtNLM"/>
    </source>
</evidence>
<proteinExistence type="predicted"/>
<organism evidence="1 2">
    <name type="scientific">Candidatus Methanomassiliicoccus intestinalis</name>
    <dbReference type="NCBI Taxonomy" id="1406512"/>
    <lineage>
        <taxon>Archaea</taxon>
        <taxon>Methanobacteriati</taxon>
        <taxon>Thermoplasmatota</taxon>
        <taxon>Thermoplasmata</taxon>
        <taxon>Methanomassiliicoccales</taxon>
        <taxon>Methanomassiliicoccaceae</taxon>
        <taxon>Methanomassiliicoccus</taxon>
    </lineage>
</organism>
<dbReference type="EMBL" id="LVVT01000001">
    <property type="protein sequence ID" value="TQS84603.1"/>
    <property type="molecule type" value="Genomic_DNA"/>
</dbReference>
<dbReference type="PANTHER" id="PTHR39327">
    <property type="match status" value="1"/>
</dbReference>
<protein>
    <recommendedName>
        <fullName evidence="3">Transglutaminase-like domain-containing protein</fullName>
    </recommendedName>
</protein>
<dbReference type="GeneID" id="41323380"/>
<dbReference type="InterPro" id="IPR010319">
    <property type="entry name" value="Transglutaminase-like_Cys_pept"/>
</dbReference>
<dbReference type="Gene3D" id="3.10.620.30">
    <property type="match status" value="1"/>
</dbReference>
<dbReference type="AlphaFoldDB" id="A0A8J8TF71"/>